<evidence type="ECO:0000313" key="8">
    <source>
        <dbReference type="EMBL" id="MSS77078.1"/>
    </source>
</evidence>
<evidence type="ECO:0000313" key="9">
    <source>
        <dbReference type="Proteomes" id="UP000441925"/>
    </source>
</evidence>
<feature type="active site" evidence="5">
    <location>
        <position position="18"/>
    </location>
</feature>
<dbReference type="GO" id="GO:0003998">
    <property type="term" value="F:acylphosphatase activity"/>
    <property type="evidence" value="ECO:0007669"/>
    <property type="project" value="UniProtKB-EC"/>
</dbReference>
<keyword evidence="5" id="KW-0378">Hydrolase</keyword>
<gene>
    <name evidence="8" type="ORF">FYJ26_01300</name>
</gene>
<dbReference type="AlphaFoldDB" id="A0A6N7VCA6"/>
<dbReference type="Gene3D" id="3.30.70.100">
    <property type="match status" value="1"/>
</dbReference>
<evidence type="ECO:0000256" key="3">
    <source>
        <dbReference type="ARBA" id="ARBA00015991"/>
    </source>
</evidence>
<dbReference type="SUPFAM" id="SSF54975">
    <property type="entry name" value="Acylphosphatase/BLUF domain-like"/>
    <property type="match status" value="1"/>
</dbReference>
<evidence type="ECO:0000256" key="1">
    <source>
        <dbReference type="ARBA" id="ARBA00005614"/>
    </source>
</evidence>
<protein>
    <recommendedName>
        <fullName evidence="3 5">acylphosphatase</fullName>
        <ecNumber evidence="2 5">3.6.1.7</ecNumber>
    </recommendedName>
</protein>
<evidence type="ECO:0000259" key="7">
    <source>
        <dbReference type="PROSITE" id="PS51160"/>
    </source>
</evidence>
<organism evidence="8 9">
    <name type="scientific">Anaerococcus porci</name>
    <dbReference type="NCBI Taxonomy" id="2652269"/>
    <lineage>
        <taxon>Bacteria</taxon>
        <taxon>Bacillati</taxon>
        <taxon>Bacillota</taxon>
        <taxon>Tissierellia</taxon>
        <taxon>Tissierellales</taxon>
        <taxon>Peptoniphilaceae</taxon>
        <taxon>Anaerococcus</taxon>
    </lineage>
</organism>
<comment type="catalytic activity">
    <reaction evidence="4 5">
        <text>an acyl phosphate + H2O = a carboxylate + phosphate + H(+)</text>
        <dbReference type="Rhea" id="RHEA:14965"/>
        <dbReference type="ChEBI" id="CHEBI:15377"/>
        <dbReference type="ChEBI" id="CHEBI:15378"/>
        <dbReference type="ChEBI" id="CHEBI:29067"/>
        <dbReference type="ChEBI" id="CHEBI:43474"/>
        <dbReference type="ChEBI" id="CHEBI:59918"/>
        <dbReference type="EC" id="3.6.1.7"/>
    </reaction>
</comment>
<dbReference type="EC" id="3.6.1.7" evidence="2 5"/>
<dbReference type="InterPro" id="IPR036046">
    <property type="entry name" value="Acylphosphatase-like_dom_sf"/>
</dbReference>
<dbReference type="PANTHER" id="PTHR47268">
    <property type="entry name" value="ACYLPHOSPHATASE"/>
    <property type="match status" value="1"/>
</dbReference>
<comment type="caution">
    <text evidence="8">The sequence shown here is derived from an EMBL/GenBank/DDBJ whole genome shotgun (WGS) entry which is preliminary data.</text>
</comment>
<accession>A0A6N7VCA6</accession>
<sequence length="88" mass="10310">MKRYNLIFKGRVQAVGFRYKALMLANELNLTGNVHNMYDGDVEVNIQGSKQYINVFIEKLNKDKFIRIDDILIKEIDLIEGEEEFNVI</sequence>
<dbReference type="InterPro" id="IPR020456">
    <property type="entry name" value="Acylphosphatase"/>
</dbReference>
<evidence type="ECO:0000256" key="5">
    <source>
        <dbReference type="PROSITE-ProRule" id="PRU00520"/>
    </source>
</evidence>
<dbReference type="PANTHER" id="PTHR47268:SF4">
    <property type="entry name" value="ACYLPHOSPHATASE"/>
    <property type="match status" value="1"/>
</dbReference>
<dbReference type="PROSITE" id="PS51160">
    <property type="entry name" value="ACYLPHOSPHATASE_3"/>
    <property type="match status" value="1"/>
</dbReference>
<dbReference type="Proteomes" id="UP000441925">
    <property type="component" value="Unassembled WGS sequence"/>
</dbReference>
<evidence type="ECO:0000256" key="2">
    <source>
        <dbReference type="ARBA" id="ARBA00012150"/>
    </source>
</evidence>
<feature type="domain" description="Acylphosphatase-like" evidence="7">
    <location>
        <begin position="3"/>
        <end position="88"/>
    </location>
</feature>
<evidence type="ECO:0000256" key="6">
    <source>
        <dbReference type="RuleBase" id="RU004168"/>
    </source>
</evidence>
<dbReference type="RefSeq" id="WP_154538926.1">
    <property type="nucleotide sequence ID" value="NZ_VULQ01000001.1"/>
</dbReference>
<dbReference type="EMBL" id="VULQ01000001">
    <property type="protein sequence ID" value="MSS77078.1"/>
    <property type="molecule type" value="Genomic_DNA"/>
</dbReference>
<reference evidence="8 9" key="1">
    <citation type="submission" date="2019-08" db="EMBL/GenBank/DDBJ databases">
        <title>In-depth cultivation of the pig gut microbiome towards novel bacterial diversity and tailored functional studies.</title>
        <authorList>
            <person name="Wylensek D."/>
            <person name="Hitch T.C.A."/>
            <person name="Clavel T."/>
        </authorList>
    </citation>
    <scope>NUCLEOTIDE SEQUENCE [LARGE SCALE GENOMIC DNA]</scope>
    <source>
        <strain evidence="8 9">WCA-380-WT-2B</strain>
    </source>
</reference>
<name>A0A6N7VCA6_9FIRM</name>
<feature type="active site" evidence="5">
    <location>
        <position position="36"/>
    </location>
</feature>
<keyword evidence="9" id="KW-1185">Reference proteome</keyword>
<comment type="similarity">
    <text evidence="1 6">Belongs to the acylphosphatase family.</text>
</comment>
<proteinExistence type="inferred from homology"/>
<dbReference type="InterPro" id="IPR001792">
    <property type="entry name" value="Acylphosphatase-like_dom"/>
</dbReference>
<dbReference type="Pfam" id="PF00708">
    <property type="entry name" value="Acylphosphatase"/>
    <property type="match status" value="1"/>
</dbReference>
<evidence type="ECO:0000256" key="4">
    <source>
        <dbReference type="ARBA" id="ARBA00047645"/>
    </source>
</evidence>